<evidence type="ECO:0000313" key="3">
    <source>
        <dbReference type="Proteomes" id="UP000193380"/>
    </source>
</evidence>
<dbReference type="Proteomes" id="UP000193380">
    <property type="component" value="Unassembled WGS sequence"/>
</dbReference>
<dbReference type="AlphaFoldDB" id="A0A060WSD9"/>
<proteinExistence type="predicted"/>
<organism evidence="2 3">
    <name type="scientific">Oncorhynchus mykiss</name>
    <name type="common">Rainbow trout</name>
    <name type="synonym">Salmo gairdneri</name>
    <dbReference type="NCBI Taxonomy" id="8022"/>
    <lineage>
        <taxon>Eukaryota</taxon>
        <taxon>Metazoa</taxon>
        <taxon>Chordata</taxon>
        <taxon>Craniata</taxon>
        <taxon>Vertebrata</taxon>
        <taxon>Euteleostomi</taxon>
        <taxon>Actinopterygii</taxon>
        <taxon>Neopterygii</taxon>
        <taxon>Teleostei</taxon>
        <taxon>Protacanthopterygii</taxon>
        <taxon>Salmoniformes</taxon>
        <taxon>Salmonidae</taxon>
        <taxon>Salmoninae</taxon>
        <taxon>Oncorhynchus</taxon>
    </lineage>
</organism>
<reference evidence="2" key="1">
    <citation type="journal article" date="2014" name="Nat. Commun.">
        <title>The rainbow trout genome provides novel insights into evolution after whole-genome duplication in vertebrates.</title>
        <authorList>
            <person name="Berthelot C."/>
            <person name="Brunet F."/>
            <person name="Chalopin D."/>
            <person name="Juanchich A."/>
            <person name="Bernard M."/>
            <person name="Noel B."/>
            <person name="Bento P."/>
            <person name="Da Silva C."/>
            <person name="Labadie K."/>
            <person name="Alberti A."/>
            <person name="Aury J.M."/>
            <person name="Louis A."/>
            <person name="Dehais P."/>
            <person name="Bardou P."/>
            <person name="Montfort J."/>
            <person name="Klopp C."/>
            <person name="Cabau C."/>
            <person name="Gaspin C."/>
            <person name="Thorgaard G.H."/>
            <person name="Boussaha M."/>
            <person name="Quillet E."/>
            <person name="Guyomard R."/>
            <person name="Galiana D."/>
            <person name="Bobe J."/>
            <person name="Volff J.N."/>
            <person name="Genet C."/>
            <person name="Wincker P."/>
            <person name="Jaillon O."/>
            <person name="Roest Crollius H."/>
            <person name="Guiguen Y."/>
        </authorList>
    </citation>
    <scope>NUCLEOTIDE SEQUENCE [LARGE SCALE GENOMIC DNA]</scope>
</reference>
<evidence type="ECO:0000256" key="1">
    <source>
        <dbReference type="SAM" id="MobiDB-lite"/>
    </source>
</evidence>
<sequence length="120" mass="12811">MGQQVGRVGEGTSTGLPPPQQQQQHPGKGNRGNAGRRPREVSNVSTGTPPGRVAAVNVPDPAINIFTQHSAVWHGQVTVQSVLLTRIGVVILIPNRVMKKEPFQDYTAASSKGTVHFSCH</sequence>
<dbReference type="EMBL" id="FR904606">
    <property type="protein sequence ID" value="CDQ67994.1"/>
    <property type="molecule type" value="Genomic_DNA"/>
</dbReference>
<protein>
    <submittedName>
        <fullName evidence="2">Uncharacterized protein</fullName>
    </submittedName>
</protein>
<dbReference type="STRING" id="8022.A0A060WSD9"/>
<dbReference type="PaxDb" id="8022-A0A060WSD9"/>
<gene>
    <name evidence="2" type="ORF">GSONMT00033382001</name>
</gene>
<name>A0A060WSD9_ONCMY</name>
<accession>A0A060WSD9</accession>
<evidence type="ECO:0000313" key="2">
    <source>
        <dbReference type="EMBL" id="CDQ67994.1"/>
    </source>
</evidence>
<reference evidence="2" key="2">
    <citation type="submission" date="2014-03" db="EMBL/GenBank/DDBJ databases">
        <authorList>
            <person name="Genoscope - CEA"/>
        </authorList>
    </citation>
    <scope>NUCLEOTIDE SEQUENCE</scope>
</reference>
<feature type="region of interest" description="Disordered" evidence="1">
    <location>
        <begin position="1"/>
        <end position="55"/>
    </location>
</feature>